<dbReference type="EMBL" id="KV744884">
    <property type="protein sequence ID" value="OCK82560.1"/>
    <property type="molecule type" value="Genomic_DNA"/>
</dbReference>
<dbReference type="PANTHER" id="PTHR23041">
    <property type="entry name" value="RING FINGER DOMAIN-CONTAINING"/>
    <property type="match status" value="1"/>
</dbReference>
<dbReference type="GO" id="GO:0008270">
    <property type="term" value="F:zinc ion binding"/>
    <property type="evidence" value="ECO:0007669"/>
    <property type="project" value="UniProtKB-KW"/>
</dbReference>
<dbReference type="AlphaFoldDB" id="A0A8E2EEZ6"/>
<evidence type="ECO:0000259" key="6">
    <source>
        <dbReference type="PROSITE" id="PS50089"/>
    </source>
</evidence>
<keyword evidence="3" id="KW-0862">Zinc</keyword>
<dbReference type="PANTHER" id="PTHR23041:SF78">
    <property type="entry name" value="E3 UBIQUITIN-PROTEIN LIGASE RNF4"/>
    <property type="match status" value="1"/>
</dbReference>
<evidence type="ECO:0000256" key="1">
    <source>
        <dbReference type="ARBA" id="ARBA00022723"/>
    </source>
</evidence>
<dbReference type="Gene3D" id="3.30.40.10">
    <property type="entry name" value="Zinc/RING finger domain, C3HC4 (zinc finger)"/>
    <property type="match status" value="1"/>
</dbReference>
<dbReference type="PROSITE" id="PS00518">
    <property type="entry name" value="ZF_RING_1"/>
    <property type="match status" value="1"/>
</dbReference>
<keyword evidence="8" id="KW-1185">Reference proteome</keyword>
<accession>A0A8E2EEZ6</accession>
<evidence type="ECO:0000256" key="2">
    <source>
        <dbReference type="ARBA" id="ARBA00022771"/>
    </source>
</evidence>
<protein>
    <recommendedName>
        <fullName evidence="6">RING-type domain-containing protein</fullName>
    </recommendedName>
</protein>
<keyword evidence="2 4" id="KW-0863">Zinc-finger</keyword>
<evidence type="ECO:0000256" key="5">
    <source>
        <dbReference type="SAM" id="MobiDB-lite"/>
    </source>
</evidence>
<dbReference type="InterPro" id="IPR013083">
    <property type="entry name" value="Znf_RING/FYVE/PHD"/>
</dbReference>
<dbReference type="InterPro" id="IPR047134">
    <property type="entry name" value="RNF4"/>
</dbReference>
<feature type="region of interest" description="Disordered" evidence="5">
    <location>
        <begin position="1"/>
        <end position="55"/>
    </location>
</feature>
<feature type="compositionally biased region" description="Low complexity" evidence="5">
    <location>
        <begin position="34"/>
        <end position="45"/>
    </location>
</feature>
<organism evidence="7 8">
    <name type="scientific">Lepidopterella palustris CBS 459.81</name>
    <dbReference type="NCBI Taxonomy" id="1314670"/>
    <lineage>
        <taxon>Eukaryota</taxon>
        <taxon>Fungi</taxon>
        <taxon>Dikarya</taxon>
        <taxon>Ascomycota</taxon>
        <taxon>Pezizomycotina</taxon>
        <taxon>Dothideomycetes</taxon>
        <taxon>Pleosporomycetidae</taxon>
        <taxon>Mytilinidiales</taxon>
        <taxon>Argynnaceae</taxon>
        <taxon>Lepidopterella</taxon>
    </lineage>
</organism>
<feature type="domain" description="RING-type" evidence="6">
    <location>
        <begin position="237"/>
        <end position="286"/>
    </location>
</feature>
<dbReference type="SMART" id="SM00184">
    <property type="entry name" value="RING"/>
    <property type="match status" value="1"/>
</dbReference>
<evidence type="ECO:0000313" key="7">
    <source>
        <dbReference type="EMBL" id="OCK82560.1"/>
    </source>
</evidence>
<gene>
    <name evidence="7" type="ORF">K432DRAFT_380304</name>
</gene>
<evidence type="ECO:0000313" key="8">
    <source>
        <dbReference type="Proteomes" id="UP000250266"/>
    </source>
</evidence>
<dbReference type="Pfam" id="PF13920">
    <property type="entry name" value="zf-C3HC4_3"/>
    <property type="match status" value="1"/>
</dbReference>
<dbReference type="Proteomes" id="UP000250266">
    <property type="component" value="Unassembled WGS sequence"/>
</dbReference>
<proteinExistence type="predicted"/>
<dbReference type="PROSITE" id="PS50089">
    <property type="entry name" value="ZF_RING_2"/>
    <property type="match status" value="1"/>
</dbReference>
<dbReference type="SUPFAM" id="SSF57850">
    <property type="entry name" value="RING/U-box"/>
    <property type="match status" value="1"/>
</dbReference>
<dbReference type="OrthoDB" id="6270329at2759"/>
<sequence>MSDSESVQEQRTVTFLRLATSNRNSQNTPHHHQSSYQSASQSSSQPGTPSTQLDSYFEDRFSEDTPTLHQSHFDTILNTPVSAGIERFVSPLHWSSSHRQRPRSPTLSSLSAFRPTAMTSSRLPNGYVDLTHEPSSPSSPPMIPCRRISKRTSNAHSSPEAAEGPSTKRVRLNNGTSGRAGTIGKAEPATASSPIEEIDLVNDTNPLQSALQKQRVEQVKAQEKPSEKPLRLSNLTCVICMDTPTDITATSCGHLFCHTCLMEALIAGENRSAPHEPKRSQCPVCRKFINRNKSTDIISLLMKKGLATQPRKSTMSKTN</sequence>
<name>A0A8E2EEZ6_9PEZI</name>
<feature type="region of interest" description="Disordered" evidence="5">
    <location>
        <begin position="151"/>
        <end position="191"/>
    </location>
</feature>
<dbReference type="InterPro" id="IPR017907">
    <property type="entry name" value="Znf_RING_CS"/>
</dbReference>
<reference evidence="7 8" key="1">
    <citation type="journal article" date="2016" name="Nat. Commun.">
        <title>Ectomycorrhizal ecology is imprinted in the genome of the dominant symbiotic fungus Cenococcum geophilum.</title>
        <authorList>
            <consortium name="DOE Joint Genome Institute"/>
            <person name="Peter M."/>
            <person name="Kohler A."/>
            <person name="Ohm R.A."/>
            <person name="Kuo A."/>
            <person name="Krutzmann J."/>
            <person name="Morin E."/>
            <person name="Arend M."/>
            <person name="Barry K.W."/>
            <person name="Binder M."/>
            <person name="Choi C."/>
            <person name="Clum A."/>
            <person name="Copeland A."/>
            <person name="Grisel N."/>
            <person name="Haridas S."/>
            <person name="Kipfer T."/>
            <person name="LaButti K."/>
            <person name="Lindquist E."/>
            <person name="Lipzen A."/>
            <person name="Maire R."/>
            <person name="Meier B."/>
            <person name="Mihaltcheva S."/>
            <person name="Molinier V."/>
            <person name="Murat C."/>
            <person name="Poggeler S."/>
            <person name="Quandt C.A."/>
            <person name="Sperisen C."/>
            <person name="Tritt A."/>
            <person name="Tisserant E."/>
            <person name="Crous P.W."/>
            <person name="Henrissat B."/>
            <person name="Nehls U."/>
            <person name="Egli S."/>
            <person name="Spatafora J.W."/>
            <person name="Grigoriev I.V."/>
            <person name="Martin F.M."/>
        </authorList>
    </citation>
    <scope>NUCLEOTIDE SEQUENCE [LARGE SCALE GENOMIC DNA]</scope>
    <source>
        <strain evidence="7 8">CBS 459.81</strain>
    </source>
</reference>
<dbReference type="InterPro" id="IPR001841">
    <property type="entry name" value="Znf_RING"/>
</dbReference>
<feature type="compositionally biased region" description="Polar residues" evidence="5">
    <location>
        <begin position="1"/>
        <end position="28"/>
    </location>
</feature>
<keyword evidence="1" id="KW-0479">Metal-binding</keyword>
<evidence type="ECO:0000256" key="3">
    <source>
        <dbReference type="ARBA" id="ARBA00022833"/>
    </source>
</evidence>
<evidence type="ECO:0000256" key="4">
    <source>
        <dbReference type="PROSITE-ProRule" id="PRU00175"/>
    </source>
</evidence>